<dbReference type="InterPro" id="IPR008928">
    <property type="entry name" value="6-hairpin_glycosidase_sf"/>
</dbReference>
<dbReference type="NCBIfam" id="TIGR01561">
    <property type="entry name" value="gde_arch"/>
    <property type="match status" value="1"/>
</dbReference>
<organism evidence="3 4">
    <name type="scientific">Coprococcus comes</name>
    <dbReference type="NCBI Taxonomy" id="410072"/>
    <lineage>
        <taxon>Bacteria</taxon>
        <taxon>Bacillati</taxon>
        <taxon>Bacillota</taxon>
        <taxon>Clostridia</taxon>
        <taxon>Lachnospirales</taxon>
        <taxon>Lachnospiraceae</taxon>
        <taxon>Coprococcus</taxon>
    </lineage>
</organism>
<dbReference type="GO" id="GO:0004135">
    <property type="term" value="F:amylo-alpha-1,6-glucosidase activity"/>
    <property type="evidence" value="ECO:0007669"/>
    <property type="project" value="InterPro"/>
</dbReference>
<dbReference type="PANTHER" id="PTHR10569:SF2">
    <property type="entry name" value="GLYCOGEN DEBRANCHING ENZYME"/>
    <property type="match status" value="1"/>
</dbReference>
<proteinExistence type="predicted"/>
<evidence type="ECO:0000313" key="4">
    <source>
        <dbReference type="Proteomes" id="UP000260655"/>
    </source>
</evidence>
<dbReference type="EMBL" id="QSOV01000009">
    <property type="protein sequence ID" value="RGJ22897.1"/>
    <property type="molecule type" value="Genomic_DNA"/>
</dbReference>
<dbReference type="InterPro" id="IPR010401">
    <property type="entry name" value="AGL/Gdb1"/>
</dbReference>
<dbReference type="RefSeq" id="WP_117557900.1">
    <property type="nucleotide sequence ID" value="NZ_QSOV01000009.1"/>
</dbReference>
<dbReference type="InterPro" id="IPR032790">
    <property type="entry name" value="GDE_C"/>
</dbReference>
<dbReference type="Pfam" id="PF12439">
    <property type="entry name" value="GDE_N"/>
    <property type="match status" value="1"/>
</dbReference>
<dbReference type="InterPro" id="IPR006451">
    <property type="entry name" value="Glycogen_debranch_arc"/>
</dbReference>
<name>A0A3E4GPB6_9FIRM</name>
<dbReference type="GO" id="GO:0005980">
    <property type="term" value="P:glycogen catabolic process"/>
    <property type="evidence" value="ECO:0007669"/>
    <property type="project" value="InterPro"/>
</dbReference>
<dbReference type="GO" id="GO:0004134">
    <property type="term" value="F:4-alpha-glucanotransferase activity"/>
    <property type="evidence" value="ECO:0007669"/>
    <property type="project" value="InterPro"/>
</dbReference>
<reference evidence="3 4" key="1">
    <citation type="submission" date="2018-08" db="EMBL/GenBank/DDBJ databases">
        <title>A genome reference for cultivated species of the human gut microbiota.</title>
        <authorList>
            <person name="Zou Y."/>
            <person name="Xue W."/>
            <person name="Luo G."/>
        </authorList>
    </citation>
    <scope>NUCLEOTIDE SEQUENCE [LARGE SCALE GENOMIC DNA]</scope>
    <source>
        <strain evidence="3 4">TM07-19</strain>
    </source>
</reference>
<dbReference type="Gene3D" id="1.50.10.10">
    <property type="match status" value="1"/>
</dbReference>
<dbReference type="SUPFAM" id="SSF48208">
    <property type="entry name" value="Six-hairpin glycosidases"/>
    <property type="match status" value="1"/>
</dbReference>
<accession>A0A3E4GPB6</accession>
<dbReference type="Pfam" id="PF06202">
    <property type="entry name" value="GDE_C"/>
    <property type="match status" value="1"/>
</dbReference>
<dbReference type="InterPro" id="IPR012341">
    <property type="entry name" value="6hp_glycosidase-like_sf"/>
</dbReference>
<dbReference type="Proteomes" id="UP000260655">
    <property type="component" value="Unassembled WGS sequence"/>
</dbReference>
<dbReference type="PANTHER" id="PTHR10569">
    <property type="entry name" value="GLYCOGEN DEBRANCHING ENZYME"/>
    <property type="match status" value="1"/>
</dbReference>
<dbReference type="InterPro" id="IPR024742">
    <property type="entry name" value="Glycogen_debranch_N"/>
</dbReference>
<comment type="caution">
    <text evidence="3">The sequence shown here is derived from an EMBL/GenBank/DDBJ whole genome shotgun (WGS) entry which is preliminary data.</text>
</comment>
<evidence type="ECO:0000259" key="2">
    <source>
        <dbReference type="Pfam" id="PF12439"/>
    </source>
</evidence>
<feature type="domain" description="Glycogen debranching enzyme C-terminal" evidence="1">
    <location>
        <begin position="279"/>
        <end position="643"/>
    </location>
</feature>
<protein>
    <submittedName>
        <fullName evidence="3">Glycogen debranching protein</fullName>
    </submittedName>
</protein>
<dbReference type="AlphaFoldDB" id="A0A3E4GPB6"/>
<sequence length="651" mass="75035">MKWIYGRQDWKTLERGLENCYLLTNGLGGFSSLTMTGAVARNDHSVFMSCTKAPNHRINMIHRMKEELDIGESKYVLSTQEFADGTKEEGYRYLTEFSFEILPSWRYLINGIEIEKEIVMAQGSNQIAVNYHLKNRGQKEAALCVTPFFQFEPKGEDLKEDKIFSRQAQKITDGKYALFFETNGEVEGFTEKKETYFYSYDECDGRRENGTASAVYQIKKRVNPGEETDLTVIYSMESLKGIDAKKIFDKIKEEQIHYQEKLIKTSGLKNKLAQTLVCSADKFLSKRESTDGLTILAGFPFFEDWGRDTMIALPGICISTGRVESAKSILRTFAFYEKDGLMPNLFPEGENEPLYNTVDAALLFINCVWLYYEKTQDIKFVEEMYPVMQRIISGYERGTNFNIHMEEDGLISAGAGLDQVTWMDVRVGEILPTPRHGKPVEINAYWYNALCIMQKFSEVLKKNEEQKYGELAQKVKESFAREFWMEEKHCLKDVISETKADTQIRCNQIWAVSMPFTMLDEEKERQIVDTVFERLYTPYGLRTLDPKDEEFHASYGGEMIKRDLAYHQGTVWTFPMGGYYLAYLKVNKDSREAKEIVAKQLEVLESAMREGCIGQLPEIYDGEIPVSSKGCFAQAWSVGEILRVYEKLEEE</sequence>
<gene>
    <name evidence="3" type="ORF">DXD67_09615</name>
</gene>
<evidence type="ECO:0000259" key="1">
    <source>
        <dbReference type="Pfam" id="PF06202"/>
    </source>
</evidence>
<feature type="domain" description="Glycogen debranching enzyme bacterial and archaeal type N-terminal" evidence="2">
    <location>
        <begin position="21"/>
        <end position="226"/>
    </location>
</feature>
<evidence type="ECO:0000313" key="3">
    <source>
        <dbReference type="EMBL" id="RGJ22897.1"/>
    </source>
</evidence>